<dbReference type="HOGENOM" id="CLU_598113_0_0_7"/>
<proteinExistence type="predicted"/>
<dbReference type="InterPro" id="IPR011042">
    <property type="entry name" value="6-blade_b-propeller_TolB-like"/>
</dbReference>
<dbReference type="Proteomes" id="UP000019141">
    <property type="component" value="Unassembled WGS sequence"/>
</dbReference>
<dbReference type="EMBL" id="AZHW01000467">
    <property type="protein sequence ID" value="ETW99259.1"/>
    <property type="molecule type" value="Genomic_DNA"/>
</dbReference>
<evidence type="ECO:0000313" key="1">
    <source>
        <dbReference type="EMBL" id="ETW99259.1"/>
    </source>
</evidence>
<name>W4LMY1_ENTF1</name>
<organism evidence="1 2">
    <name type="scientific">Entotheonella factor</name>
    <dbReference type="NCBI Taxonomy" id="1429438"/>
    <lineage>
        <taxon>Bacteria</taxon>
        <taxon>Pseudomonadati</taxon>
        <taxon>Nitrospinota/Tectimicrobiota group</taxon>
        <taxon>Candidatus Tectimicrobiota</taxon>
        <taxon>Candidatus Entotheonellia</taxon>
        <taxon>Candidatus Entotheonellales</taxon>
        <taxon>Candidatus Entotheonellaceae</taxon>
        <taxon>Candidatus Entotheonella</taxon>
    </lineage>
</organism>
<sequence length="465" mass="49076">MQVKEEKKFMKRTSRLLAVFAVVAMIVTHLIASREAKAQGSGPGFRGPGAVVIEPAGSLAVVDRLGDAVFRVVPSTGDRTIVSNRDTGTGPNFAEPVDIAIEPLGTFVVVDRNLDAVVRVDSRTGNRTVISGCSQTPDPCPVPLIGSGPAFLELAGVATESRGTLVVTDFEAQAVLRVDPRTGNRTVLSSADRGTGPLLDEPMGIVVQANGSLALVDLALDAVVEVDAVTGDRSILSGCSELDDPCPVPLVGSGPSFLRPTDLSVRPNRVLAVIDTDLGAVVDVNPNTGNRTIVSSADRGSGPVFLNPLSIAVDRNRRLFVAEPARRAMIQVAPATGNREIISQAPALTISPPDGTYTDLQAFDLVLIVEGDIDDVSILSASLNTMEDVRADLDRCSTEQPLTGSGVALRCENANAVLELDPGRYRFDVRLDVTFNQGRNVQLRGRAFWNIIGEEDDGAGPIQGD</sequence>
<evidence type="ECO:0008006" key="3">
    <source>
        <dbReference type="Google" id="ProtNLM"/>
    </source>
</evidence>
<evidence type="ECO:0000313" key="2">
    <source>
        <dbReference type="Proteomes" id="UP000019141"/>
    </source>
</evidence>
<dbReference type="SUPFAM" id="SSF63825">
    <property type="entry name" value="YWTD domain"/>
    <property type="match status" value="1"/>
</dbReference>
<gene>
    <name evidence="1" type="ORF">ETSY1_15640</name>
</gene>
<comment type="caution">
    <text evidence="1">The sequence shown here is derived from an EMBL/GenBank/DDBJ whole genome shotgun (WGS) entry which is preliminary data.</text>
</comment>
<dbReference type="Gene3D" id="2.120.10.30">
    <property type="entry name" value="TolB, C-terminal domain"/>
    <property type="match status" value="2"/>
</dbReference>
<reference evidence="1 2" key="1">
    <citation type="journal article" date="2014" name="Nature">
        <title>An environmental bacterial taxon with a large and distinct metabolic repertoire.</title>
        <authorList>
            <person name="Wilson M.C."/>
            <person name="Mori T."/>
            <person name="Ruckert C."/>
            <person name="Uria A.R."/>
            <person name="Helf M.J."/>
            <person name="Takada K."/>
            <person name="Gernert C."/>
            <person name="Steffens U.A."/>
            <person name="Heycke N."/>
            <person name="Schmitt S."/>
            <person name="Rinke C."/>
            <person name="Helfrich E.J."/>
            <person name="Brachmann A.O."/>
            <person name="Gurgui C."/>
            <person name="Wakimoto T."/>
            <person name="Kracht M."/>
            <person name="Crusemann M."/>
            <person name="Hentschel U."/>
            <person name="Abe I."/>
            <person name="Matsunaga S."/>
            <person name="Kalinowski J."/>
            <person name="Takeyama H."/>
            <person name="Piel J."/>
        </authorList>
    </citation>
    <scope>NUCLEOTIDE SEQUENCE [LARGE SCALE GENOMIC DNA]</scope>
    <source>
        <strain evidence="2">TSY1</strain>
    </source>
</reference>
<accession>W4LMY1</accession>
<keyword evidence="2" id="KW-1185">Reference proteome</keyword>
<protein>
    <recommendedName>
        <fullName evidence="3">SMP-30/Gluconolactonase/LRE-like region domain-containing protein</fullName>
    </recommendedName>
</protein>
<dbReference type="AlphaFoldDB" id="W4LMY1"/>